<dbReference type="Proteomes" id="UP000183832">
    <property type="component" value="Unassembled WGS sequence"/>
</dbReference>
<sequence length="140" mass="15983">MRFDNNKLFLELIKEKESGKQIDFQKILCGKYLDFGSLSLLRSCRMKSLSNTNIEKINEDNGHQQDPTFFCPPPFSTNNKSMKNSSSEREANTSYRHGAKEGSCRSCVHRIAYKHILTPIASNANRANIAMIHFEILLVL</sequence>
<dbReference type="EMBL" id="CVRI01000054">
    <property type="protein sequence ID" value="CRL00672.1"/>
    <property type="molecule type" value="Genomic_DNA"/>
</dbReference>
<dbReference type="AlphaFoldDB" id="A0A1J1IKG8"/>
<keyword evidence="3" id="KW-1185">Reference proteome</keyword>
<feature type="region of interest" description="Disordered" evidence="1">
    <location>
        <begin position="78"/>
        <end position="97"/>
    </location>
</feature>
<evidence type="ECO:0000256" key="1">
    <source>
        <dbReference type="SAM" id="MobiDB-lite"/>
    </source>
</evidence>
<organism evidence="2 3">
    <name type="scientific">Clunio marinus</name>
    <dbReference type="NCBI Taxonomy" id="568069"/>
    <lineage>
        <taxon>Eukaryota</taxon>
        <taxon>Metazoa</taxon>
        <taxon>Ecdysozoa</taxon>
        <taxon>Arthropoda</taxon>
        <taxon>Hexapoda</taxon>
        <taxon>Insecta</taxon>
        <taxon>Pterygota</taxon>
        <taxon>Neoptera</taxon>
        <taxon>Endopterygota</taxon>
        <taxon>Diptera</taxon>
        <taxon>Nematocera</taxon>
        <taxon>Chironomoidea</taxon>
        <taxon>Chironomidae</taxon>
        <taxon>Clunio</taxon>
    </lineage>
</organism>
<reference evidence="2 3" key="1">
    <citation type="submission" date="2015-04" db="EMBL/GenBank/DDBJ databases">
        <authorList>
            <person name="Syromyatnikov M.Y."/>
            <person name="Popov V.N."/>
        </authorList>
    </citation>
    <scope>NUCLEOTIDE SEQUENCE [LARGE SCALE GENOMIC DNA]</scope>
</reference>
<evidence type="ECO:0000313" key="2">
    <source>
        <dbReference type="EMBL" id="CRL00672.1"/>
    </source>
</evidence>
<accession>A0A1J1IKG8</accession>
<protein>
    <submittedName>
        <fullName evidence="2">CLUMA_CG013932, isoform A</fullName>
    </submittedName>
</protein>
<evidence type="ECO:0000313" key="3">
    <source>
        <dbReference type="Proteomes" id="UP000183832"/>
    </source>
</evidence>
<gene>
    <name evidence="2" type="ORF">CLUMA_CG013932</name>
</gene>
<proteinExistence type="predicted"/>
<name>A0A1J1IKG8_9DIPT</name>